<keyword evidence="3" id="KW-1185">Reference proteome</keyword>
<keyword evidence="1" id="KW-0678">Repressor</keyword>
<evidence type="ECO:0000313" key="2">
    <source>
        <dbReference type="EMBL" id="GKV42941.1"/>
    </source>
</evidence>
<dbReference type="GO" id="GO:0000994">
    <property type="term" value="F:RNA polymerase III core binding"/>
    <property type="evidence" value="ECO:0007669"/>
    <property type="project" value="TreeGrafter"/>
</dbReference>
<keyword evidence="1" id="KW-0805">Transcription regulation</keyword>
<proteinExistence type="inferred from homology"/>
<dbReference type="InterPro" id="IPR015257">
    <property type="entry name" value="Maf1"/>
</dbReference>
<dbReference type="Proteomes" id="UP001054252">
    <property type="component" value="Unassembled WGS sequence"/>
</dbReference>
<evidence type="ECO:0000313" key="3">
    <source>
        <dbReference type="Proteomes" id="UP001054252"/>
    </source>
</evidence>
<protein>
    <recommendedName>
        <fullName evidence="1">Repressor of RNA polymerase III transcription</fullName>
    </recommendedName>
</protein>
<dbReference type="PIRSF" id="PIRSF037240">
    <property type="entry name" value="RNA_polIII_Trep_MAF1"/>
    <property type="match status" value="1"/>
</dbReference>
<name>A0AAV5M221_9ROSI</name>
<comment type="subcellular location">
    <subcellularLocation>
        <location evidence="1">Nucleus</location>
    </subcellularLocation>
</comment>
<dbReference type="Pfam" id="PF09174">
    <property type="entry name" value="Maf1"/>
    <property type="match status" value="2"/>
</dbReference>
<gene>
    <name evidence="2" type="ORF">SLEP1_g50292</name>
</gene>
<dbReference type="PANTHER" id="PTHR22504">
    <property type="entry name" value="REPRESSOR OF RNA POLYMERASE III TRANSCRIPTION MAF1"/>
    <property type="match status" value="1"/>
</dbReference>
<dbReference type="GO" id="GO:0005634">
    <property type="term" value="C:nucleus"/>
    <property type="evidence" value="ECO:0007669"/>
    <property type="project" value="UniProtKB-SubCell"/>
</dbReference>
<dbReference type="PANTHER" id="PTHR22504:SF0">
    <property type="entry name" value="REPRESSOR OF RNA POLYMERASE III TRANSCRIPTION MAF1 HOMOLOG"/>
    <property type="match status" value="1"/>
</dbReference>
<comment type="caution">
    <text evidence="2">The sequence shown here is derived from an EMBL/GenBank/DDBJ whole genome shotgun (WGS) entry which is preliminary data.</text>
</comment>
<dbReference type="Gene3D" id="3.40.1000.50">
    <property type="entry name" value="Repressor of RNA polymerase III transcription Maf1"/>
    <property type="match status" value="1"/>
</dbReference>
<dbReference type="EMBL" id="BPVZ01000163">
    <property type="protein sequence ID" value="GKV42941.1"/>
    <property type="molecule type" value="Genomic_DNA"/>
</dbReference>
<dbReference type="GO" id="GO:0016480">
    <property type="term" value="P:negative regulation of transcription by RNA polymerase III"/>
    <property type="evidence" value="ECO:0007669"/>
    <property type="project" value="UniProtKB-UniRule"/>
</dbReference>
<reference evidence="2 3" key="1">
    <citation type="journal article" date="2021" name="Commun. Biol.">
        <title>The genome of Shorea leprosula (Dipterocarpaceae) highlights the ecological relevance of drought in aseasonal tropical rainforests.</title>
        <authorList>
            <person name="Ng K.K.S."/>
            <person name="Kobayashi M.J."/>
            <person name="Fawcett J.A."/>
            <person name="Hatakeyama M."/>
            <person name="Paape T."/>
            <person name="Ng C.H."/>
            <person name="Ang C.C."/>
            <person name="Tnah L.H."/>
            <person name="Lee C.T."/>
            <person name="Nishiyama T."/>
            <person name="Sese J."/>
            <person name="O'Brien M.J."/>
            <person name="Copetti D."/>
            <person name="Mohd Noor M.I."/>
            <person name="Ong R.C."/>
            <person name="Putra M."/>
            <person name="Sireger I.Z."/>
            <person name="Indrioko S."/>
            <person name="Kosugi Y."/>
            <person name="Izuno A."/>
            <person name="Isagi Y."/>
            <person name="Lee S.L."/>
            <person name="Shimizu K.K."/>
        </authorList>
    </citation>
    <scope>NUCLEOTIDE SEQUENCE [LARGE SCALE GENOMIC DNA]</scope>
    <source>
        <strain evidence="2">214</strain>
    </source>
</reference>
<sequence length="258" mass="30014">MKFLEYTPLDRLNDFLSNLNLGERQIKGTLEAYSCKHTGTDKRLSLSLENEILDYLGKSSDTDSSSPADFLLSRSSRKTLIYLVLTLYHMYPDYDFRYFCVLLHLKRIHDCFNFIVAPLYHIVACINVVSSAVKAHQFFTEESWDTFKQIFDTYMFEASKEWVETNGGSSLLETVYKALDEVVKLSDCEIYSYNPDYDADPFLENGAIWSFSFFFYNRKLKRVVGFHFCCLSNLVADGFHMDSLSYEEDGEIFDDMDL</sequence>
<evidence type="ECO:0000256" key="1">
    <source>
        <dbReference type="PIRNR" id="PIRNR037240"/>
    </source>
</evidence>
<comment type="similarity">
    <text evidence="1">Belongs to the MAF1 family.</text>
</comment>
<accession>A0AAV5M221</accession>
<dbReference type="InterPro" id="IPR038564">
    <property type="entry name" value="Maf1_sf"/>
</dbReference>
<organism evidence="2 3">
    <name type="scientific">Rubroshorea leprosula</name>
    <dbReference type="NCBI Taxonomy" id="152421"/>
    <lineage>
        <taxon>Eukaryota</taxon>
        <taxon>Viridiplantae</taxon>
        <taxon>Streptophyta</taxon>
        <taxon>Embryophyta</taxon>
        <taxon>Tracheophyta</taxon>
        <taxon>Spermatophyta</taxon>
        <taxon>Magnoliopsida</taxon>
        <taxon>eudicotyledons</taxon>
        <taxon>Gunneridae</taxon>
        <taxon>Pentapetalae</taxon>
        <taxon>rosids</taxon>
        <taxon>malvids</taxon>
        <taxon>Malvales</taxon>
        <taxon>Dipterocarpaceae</taxon>
        <taxon>Rubroshorea</taxon>
    </lineage>
</organism>
<dbReference type="AlphaFoldDB" id="A0AAV5M221"/>
<keyword evidence="1" id="KW-0539">Nucleus</keyword>
<keyword evidence="1" id="KW-0804">Transcription</keyword>